<protein>
    <submittedName>
        <fullName evidence="3">Uncharacterized protein</fullName>
    </submittedName>
</protein>
<sequence>MNKIESNMQIVFEIDMERGMANRGNSRRGNAESGHKTPVGRSPARGFASFIGLMGRKVSRSS</sequence>
<feature type="region of interest" description="Disordered" evidence="2">
    <location>
        <begin position="19"/>
        <end position="46"/>
    </location>
</feature>
<dbReference type="PROSITE" id="PS00267">
    <property type="entry name" value="TACHYKININ"/>
    <property type="match status" value="1"/>
</dbReference>
<reference evidence="3 4" key="1">
    <citation type="submission" date="2024-01" db="EMBL/GenBank/DDBJ databases">
        <title>Genome assemblies of Stephania.</title>
        <authorList>
            <person name="Yang L."/>
        </authorList>
    </citation>
    <scope>NUCLEOTIDE SEQUENCE [LARGE SCALE GENOMIC DNA]</scope>
    <source>
        <strain evidence="3">YNDBR</strain>
        <tissue evidence="3">Leaf</tissue>
    </source>
</reference>
<comment type="similarity">
    <text evidence="1">Belongs to the tachykinin family.</text>
</comment>
<name>A0AAP0E5L9_9MAGN</name>
<proteinExistence type="inferred from homology"/>
<dbReference type="AlphaFoldDB" id="A0AAP0E5L9"/>
<organism evidence="3 4">
    <name type="scientific">Stephania yunnanensis</name>
    <dbReference type="NCBI Taxonomy" id="152371"/>
    <lineage>
        <taxon>Eukaryota</taxon>
        <taxon>Viridiplantae</taxon>
        <taxon>Streptophyta</taxon>
        <taxon>Embryophyta</taxon>
        <taxon>Tracheophyta</taxon>
        <taxon>Spermatophyta</taxon>
        <taxon>Magnoliopsida</taxon>
        <taxon>Ranunculales</taxon>
        <taxon>Menispermaceae</taxon>
        <taxon>Menispermoideae</taxon>
        <taxon>Cissampelideae</taxon>
        <taxon>Stephania</taxon>
    </lineage>
</organism>
<gene>
    <name evidence="3" type="ORF">Syun_029569</name>
</gene>
<evidence type="ECO:0000256" key="2">
    <source>
        <dbReference type="SAM" id="MobiDB-lite"/>
    </source>
</evidence>
<evidence type="ECO:0000313" key="3">
    <source>
        <dbReference type="EMBL" id="KAK9087175.1"/>
    </source>
</evidence>
<dbReference type="InterPro" id="IPR013055">
    <property type="entry name" value="Tachy_Neuro_lke_CS"/>
</dbReference>
<evidence type="ECO:0000256" key="1">
    <source>
        <dbReference type="ARBA" id="ARBA00007518"/>
    </source>
</evidence>
<dbReference type="EMBL" id="JBBNAF010000013">
    <property type="protein sequence ID" value="KAK9087175.1"/>
    <property type="molecule type" value="Genomic_DNA"/>
</dbReference>
<dbReference type="Proteomes" id="UP001420932">
    <property type="component" value="Unassembled WGS sequence"/>
</dbReference>
<accession>A0AAP0E5L9</accession>
<evidence type="ECO:0000313" key="4">
    <source>
        <dbReference type="Proteomes" id="UP001420932"/>
    </source>
</evidence>
<keyword evidence="4" id="KW-1185">Reference proteome</keyword>
<comment type="caution">
    <text evidence="3">The sequence shown here is derived from an EMBL/GenBank/DDBJ whole genome shotgun (WGS) entry which is preliminary data.</text>
</comment>